<dbReference type="RefSeq" id="WP_172353370.1">
    <property type="nucleotide sequence ID" value="NZ_CP053661.1"/>
</dbReference>
<dbReference type="Proteomes" id="UP000505210">
    <property type="component" value="Chromosome"/>
</dbReference>
<organism evidence="1 2">
    <name type="scientific">Thermoleptolyngbya sichuanensis A183</name>
    <dbReference type="NCBI Taxonomy" id="2737172"/>
    <lineage>
        <taxon>Bacteria</taxon>
        <taxon>Bacillati</taxon>
        <taxon>Cyanobacteriota</taxon>
        <taxon>Cyanophyceae</taxon>
        <taxon>Oculatellales</taxon>
        <taxon>Oculatellaceae</taxon>
        <taxon>Thermoleptolyngbya</taxon>
        <taxon>Thermoleptolyngbya sichuanensis</taxon>
    </lineage>
</organism>
<dbReference type="KEGG" id="theu:HPC62_01080"/>
<dbReference type="AlphaFoldDB" id="A0A6M8BE74"/>
<keyword evidence="2" id="KW-1185">Reference proteome</keyword>
<evidence type="ECO:0000313" key="2">
    <source>
        <dbReference type="Proteomes" id="UP000505210"/>
    </source>
</evidence>
<name>A0A6M8BE74_9CYAN</name>
<accession>A0A6M8BE74</accession>
<protein>
    <submittedName>
        <fullName evidence="1">Uncharacterized protein</fullName>
    </submittedName>
</protein>
<evidence type="ECO:0000313" key="1">
    <source>
        <dbReference type="EMBL" id="QKD80945.1"/>
    </source>
</evidence>
<reference evidence="1 2" key="1">
    <citation type="submission" date="2020-05" db="EMBL/GenBank/DDBJ databases">
        <title>Complete genome sequence of of a novel Thermoleptolyngbya strain isolated from hot springs of Ganzi, Sichuan China.</title>
        <authorList>
            <person name="Tang J."/>
            <person name="Daroch M."/>
            <person name="Li L."/>
            <person name="Waleron K."/>
            <person name="Waleron M."/>
            <person name="Waleron M."/>
        </authorList>
    </citation>
    <scope>NUCLEOTIDE SEQUENCE [LARGE SCALE GENOMIC DNA]</scope>
    <source>
        <strain evidence="1 2">PKUAC-SCTA183</strain>
    </source>
</reference>
<gene>
    <name evidence="1" type="ORF">HPC62_01080</name>
</gene>
<dbReference type="EMBL" id="CP053661">
    <property type="protein sequence ID" value="QKD80945.1"/>
    <property type="molecule type" value="Genomic_DNA"/>
</dbReference>
<sequence>MIQPSSTGIQLPNPTVGVYRASVGVFLGVFLRTPSSTIEETDEETDDLNHAVSIWLSTDRKSAIAQSRCFQMRAIALLPNPQSKIPNPKSPLLPLFKTSV</sequence>
<proteinExistence type="predicted"/>